<keyword evidence="7" id="KW-0813">Transport</keyword>
<keyword evidence="7" id="KW-0653">Protein transport</keyword>
<evidence type="ECO:0000256" key="7">
    <source>
        <dbReference type="RuleBase" id="RU003879"/>
    </source>
</evidence>
<keyword evidence="9" id="KW-1185">Reference proteome</keyword>
<dbReference type="GO" id="GO:0005886">
    <property type="term" value="C:plasma membrane"/>
    <property type="evidence" value="ECO:0007669"/>
    <property type="project" value="UniProtKB-SubCell"/>
</dbReference>
<name>A0A0H5DDC7_9RHOB</name>
<proteinExistence type="inferred from homology"/>
<dbReference type="PANTHER" id="PTHR30558:SF3">
    <property type="entry name" value="BIOPOLYMER TRANSPORT PROTEIN EXBD-RELATED"/>
    <property type="match status" value="1"/>
</dbReference>
<evidence type="ECO:0000313" key="9">
    <source>
        <dbReference type="Proteomes" id="UP000043764"/>
    </source>
</evidence>
<keyword evidence="5" id="KW-1133">Transmembrane helix</keyword>
<evidence type="ECO:0000256" key="6">
    <source>
        <dbReference type="ARBA" id="ARBA00023136"/>
    </source>
</evidence>
<sequence>MTSLIDVIFLLLLFFMLSSTFSRFGEVELTAAAGGNSPQDHRPVFVSLQADGLRVNGRDAELSDLKDRLKPQQQNAQTLSVIVSLGNRVTAQRLTDFLAVVNVIAGLSVTVLETS</sequence>
<evidence type="ECO:0000256" key="5">
    <source>
        <dbReference type="ARBA" id="ARBA00022989"/>
    </source>
</evidence>
<dbReference type="InterPro" id="IPR003400">
    <property type="entry name" value="ExbD"/>
</dbReference>
<dbReference type="Proteomes" id="UP000043764">
    <property type="component" value="Unassembled WGS sequence"/>
</dbReference>
<evidence type="ECO:0000313" key="8">
    <source>
        <dbReference type="EMBL" id="CRL09525.1"/>
    </source>
</evidence>
<evidence type="ECO:0000256" key="4">
    <source>
        <dbReference type="ARBA" id="ARBA00022692"/>
    </source>
</evidence>
<dbReference type="PANTHER" id="PTHR30558">
    <property type="entry name" value="EXBD MEMBRANE COMPONENT OF PMF-DRIVEN MACROMOLECULE IMPORT SYSTEM"/>
    <property type="match status" value="1"/>
</dbReference>
<evidence type="ECO:0000256" key="2">
    <source>
        <dbReference type="ARBA" id="ARBA00005811"/>
    </source>
</evidence>
<evidence type="ECO:0000256" key="3">
    <source>
        <dbReference type="ARBA" id="ARBA00022475"/>
    </source>
</evidence>
<organism evidence="8 9">
    <name type="scientific">Phaeobacter italicus</name>
    <dbReference type="NCBI Taxonomy" id="481446"/>
    <lineage>
        <taxon>Bacteria</taxon>
        <taxon>Pseudomonadati</taxon>
        <taxon>Pseudomonadota</taxon>
        <taxon>Alphaproteobacteria</taxon>
        <taxon>Rhodobacterales</taxon>
        <taxon>Roseobacteraceae</taxon>
        <taxon>Phaeobacter</taxon>
    </lineage>
</organism>
<evidence type="ECO:0000256" key="1">
    <source>
        <dbReference type="ARBA" id="ARBA00004162"/>
    </source>
</evidence>
<keyword evidence="6" id="KW-0472">Membrane</keyword>
<dbReference type="Pfam" id="PF02472">
    <property type="entry name" value="ExbD"/>
    <property type="match status" value="1"/>
</dbReference>
<dbReference type="AlphaFoldDB" id="A0A0H5DDC7"/>
<comment type="subcellular location">
    <subcellularLocation>
        <location evidence="1">Cell membrane</location>
        <topology evidence="1">Single-pass membrane protein</topology>
    </subcellularLocation>
    <subcellularLocation>
        <location evidence="7">Cell membrane</location>
        <topology evidence="7">Single-pass type II membrane protein</topology>
    </subcellularLocation>
</comment>
<gene>
    <name evidence="8" type="ORF">NIT7321_00356</name>
</gene>
<comment type="similarity">
    <text evidence="2 7">Belongs to the ExbD/TolR family.</text>
</comment>
<dbReference type="EMBL" id="CVRL01000003">
    <property type="protein sequence ID" value="CRL09525.1"/>
    <property type="molecule type" value="Genomic_DNA"/>
</dbReference>
<reference evidence="9" key="1">
    <citation type="submission" date="2015-05" db="EMBL/GenBank/DDBJ databases">
        <authorList>
            <person name="Rodrigo-Torres Lidia"/>
            <person name="Arahal R.David."/>
        </authorList>
    </citation>
    <scope>NUCLEOTIDE SEQUENCE [LARGE SCALE GENOMIC DNA]</scope>
    <source>
        <strain evidence="9">CECT 7321</strain>
    </source>
</reference>
<dbReference type="GO" id="GO:0022857">
    <property type="term" value="F:transmembrane transporter activity"/>
    <property type="evidence" value="ECO:0007669"/>
    <property type="project" value="InterPro"/>
</dbReference>
<protein>
    <submittedName>
        <fullName evidence="8">TonB system transport protein ExbD</fullName>
    </submittedName>
</protein>
<keyword evidence="3" id="KW-1003">Cell membrane</keyword>
<keyword evidence="4 7" id="KW-0812">Transmembrane</keyword>
<accession>A0A0H5DDC7</accession>
<dbReference type="STRING" id="481446.NIT7645_03668"/>
<dbReference type="GO" id="GO:0015031">
    <property type="term" value="P:protein transport"/>
    <property type="evidence" value="ECO:0007669"/>
    <property type="project" value="UniProtKB-KW"/>
</dbReference>